<feature type="compositionally biased region" description="Low complexity" evidence="1">
    <location>
        <begin position="194"/>
        <end position="219"/>
    </location>
</feature>
<evidence type="ECO:0000313" key="3">
    <source>
        <dbReference type="Proteomes" id="UP001218188"/>
    </source>
</evidence>
<feature type="compositionally biased region" description="Polar residues" evidence="1">
    <location>
        <begin position="171"/>
        <end position="180"/>
    </location>
</feature>
<feature type="region of interest" description="Disordered" evidence="1">
    <location>
        <begin position="110"/>
        <end position="315"/>
    </location>
</feature>
<gene>
    <name evidence="2" type="ORF">C8F04DRAFT_338685</name>
</gene>
<keyword evidence="3" id="KW-1185">Reference proteome</keyword>
<dbReference type="Proteomes" id="UP001218188">
    <property type="component" value="Unassembled WGS sequence"/>
</dbReference>
<organism evidence="2 3">
    <name type="scientific">Mycena alexandri</name>
    <dbReference type="NCBI Taxonomy" id="1745969"/>
    <lineage>
        <taxon>Eukaryota</taxon>
        <taxon>Fungi</taxon>
        <taxon>Dikarya</taxon>
        <taxon>Basidiomycota</taxon>
        <taxon>Agaricomycotina</taxon>
        <taxon>Agaricomycetes</taxon>
        <taxon>Agaricomycetidae</taxon>
        <taxon>Agaricales</taxon>
        <taxon>Marasmiineae</taxon>
        <taxon>Mycenaceae</taxon>
        <taxon>Mycena</taxon>
    </lineage>
</organism>
<dbReference type="AlphaFoldDB" id="A0AAD6XB94"/>
<protein>
    <submittedName>
        <fullName evidence="2">Uncharacterized protein</fullName>
    </submittedName>
</protein>
<proteinExistence type="predicted"/>
<accession>A0AAD6XB94</accession>
<evidence type="ECO:0000256" key="1">
    <source>
        <dbReference type="SAM" id="MobiDB-lite"/>
    </source>
</evidence>
<name>A0AAD6XB94_9AGAR</name>
<sequence length="315" mass="32575">MTTTTNLVPTIESTVLPSTPTKEWATNTHDILNAHTKPGTPLEMPGPPIPGSFPDEPAPERSDATILDTAKAKIPAEDQVQRAMTNAGQTAKTYLPQRVAAYLHSELAPPRPPFAAEESRLSNLSTEAQAGSLPPTDSGLSTPRDGDSTNLSTMVHTGTSGSPHPVAPLSLPSTPISSDSKFIENLVTPPTVASPEPISASSLSSGAGFISSSEASEGIPAPPNSKATTLDDYSDMSAGPDVVPPPAPHGVIAPGSAALNSSALKDNVPSAVEHEGQVPSGVEHEDEGDDETNTGKKPKLVQRLKEKLHVGHTNA</sequence>
<comment type="caution">
    <text evidence="2">The sequence shown here is derived from an EMBL/GenBank/DDBJ whole genome shotgun (WGS) entry which is preliminary data.</text>
</comment>
<feature type="compositionally biased region" description="Polar residues" evidence="1">
    <location>
        <begin position="148"/>
        <end position="162"/>
    </location>
</feature>
<reference evidence="2" key="1">
    <citation type="submission" date="2023-03" db="EMBL/GenBank/DDBJ databases">
        <title>Massive genome expansion in bonnet fungi (Mycena s.s.) driven by repeated elements and novel gene families across ecological guilds.</title>
        <authorList>
            <consortium name="Lawrence Berkeley National Laboratory"/>
            <person name="Harder C.B."/>
            <person name="Miyauchi S."/>
            <person name="Viragh M."/>
            <person name="Kuo A."/>
            <person name="Thoen E."/>
            <person name="Andreopoulos B."/>
            <person name="Lu D."/>
            <person name="Skrede I."/>
            <person name="Drula E."/>
            <person name="Henrissat B."/>
            <person name="Morin E."/>
            <person name="Kohler A."/>
            <person name="Barry K."/>
            <person name="LaButti K."/>
            <person name="Morin E."/>
            <person name="Salamov A."/>
            <person name="Lipzen A."/>
            <person name="Mereny Z."/>
            <person name="Hegedus B."/>
            <person name="Baldrian P."/>
            <person name="Stursova M."/>
            <person name="Weitz H."/>
            <person name="Taylor A."/>
            <person name="Grigoriev I.V."/>
            <person name="Nagy L.G."/>
            <person name="Martin F."/>
            <person name="Kauserud H."/>
        </authorList>
    </citation>
    <scope>NUCLEOTIDE SEQUENCE</scope>
    <source>
        <strain evidence="2">CBHHK200</strain>
    </source>
</reference>
<evidence type="ECO:0000313" key="2">
    <source>
        <dbReference type="EMBL" id="KAJ7046043.1"/>
    </source>
</evidence>
<feature type="region of interest" description="Disordered" evidence="1">
    <location>
        <begin position="36"/>
        <end position="62"/>
    </location>
</feature>
<dbReference type="EMBL" id="JARJCM010000003">
    <property type="protein sequence ID" value="KAJ7046043.1"/>
    <property type="molecule type" value="Genomic_DNA"/>
</dbReference>